<dbReference type="InterPro" id="IPR009057">
    <property type="entry name" value="Homeodomain-like_sf"/>
</dbReference>
<sequence>MRTCYTKINRVHQRRSFAIHSFQEVKHHFPEATLHATVANDQTILSIPFGQQFIWLPKETLSKKESLLLQLRDGDSQKTVDHRAHPWYAILFEHQPIPDVGAYRFLHVHFTKSIDGLQSEWLAEIRQMLPSVVDLFFIYDNQAVIIEAHNGENLRVEDLDGLFVALDMDFDCYSQLFVGPFHQSTHDFTLLWEEESHFYQEVLHTRGQQKSIDLPKALTTLFISGAAPYLSLLRTLYLDWFEEETETIIRSLWHHQGNASSTAKALFMHRNSLLYKIDKFQTLTNLNLKGMDDLLLCYFLCQTFSAHTD</sequence>
<evidence type="ECO:0000313" key="3">
    <source>
        <dbReference type="Proteomes" id="UP000195043"/>
    </source>
</evidence>
<keyword evidence="3" id="KW-1185">Reference proteome</keyword>
<reference evidence="2 3" key="1">
    <citation type="submission" date="2017-05" db="EMBL/GenBank/DDBJ databases">
        <title>The Genome Sequence of Enterococcus sp. 8G7_MSG3316.</title>
        <authorList>
            <consortium name="The Broad Institute Genomics Platform"/>
            <consortium name="The Broad Institute Genomic Center for Infectious Diseases"/>
            <person name="Earl A."/>
            <person name="Manson A."/>
            <person name="Schwartman J."/>
            <person name="Gilmore M."/>
            <person name="Abouelleil A."/>
            <person name="Cao P."/>
            <person name="Chapman S."/>
            <person name="Cusick C."/>
            <person name="Shea T."/>
            <person name="Young S."/>
            <person name="Neafsey D."/>
            <person name="Nusbaum C."/>
            <person name="Birren B."/>
        </authorList>
    </citation>
    <scope>NUCLEOTIDE SEQUENCE [LARGE SCALE GENOMIC DNA]</scope>
    <source>
        <strain evidence="2 3">8G7_MSG3316</strain>
    </source>
</reference>
<dbReference type="InterPro" id="IPR042070">
    <property type="entry name" value="PucR_C-HTH_sf"/>
</dbReference>
<accession>A0A242A2W6</accession>
<proteinExistence type="predicted"/>
<name>A0A242A2W6_9ENTE</name>
<feature type="domain" description="PucR C-terminal helix-turn-helix" evidence="1">
    <location>
        <begin position="250"/>
        <end position="299"/>
    </location>
</feature>
<comment type="caution">
    <text evidence="2">The sequence shown here is derived from an EMBL/GenBank/DDBJ whole genome shotgun (WGS) entry which is preliminary data.</text>
</comment>
<dbReference type="AlphaFoldDB" id="A0A242A2W6"/>
<dbReference type="Gene3D" id="1.10.10.2840">
    <property type="entry name" value="PucR C-terminal helix-turn-helix domain"/>
    <property type="match status" value="1"/>
</dbReference>
<dbReference type="InterPro" id="IPR051448">
    <property type="entry name" value="CdaR-like_regulators"/>
</dbReference>
<dbReference type="EMBL" id="NGKU01000001">
    <property type="protein sequence ID" value="OTN75376.1"/>
    <property type="molecule type" value="Genomic_DNA"/>
</dbReference>
<evidence type="ECO:0000313" key="2">
    <source>
        <dbReference type="EMBL" id="OTN75376.1"/>
    </source>
</evidence>
<dbReference type="PANTHER" id="PTHR33744:SF15">
    <property type="entry name" value="CARBOHYDRATE DIACID REGULATOR"/>
    <property type="match status" value="1"/>
</dbReference>
<dbReference type="Proteomes" id="UP000195043">
    <property type="component" value="Unassembled WGS sequence"/>
</dbReference>
<dbReference type="InterPro" id="IPR025736">
    <property type="entry name" value="PucR_C-HTH_dom"/>
</dbReference>
<organism evidence="2 3">
    <name type="scientific">Candidatus Enterococcus testudinis</name>
    <dbReference type="NCBI Taxonomy" id="1834191"/>
    <lineage>
        <taxon>Bacteria</taxon>
        <taxon>Bacillati</taxon>
        <taxon>Bacillota</taxon>
        <taxon>Bacilli</taxon>
        <taxon>Lactobacillales</taxon>
        <taxon>Enterococcaceae</taxon>
        <taxon>Enterococcus</taxon>
    </lineage>
</organism>
<dbReference type="RefSeq" id="WP_256926118.1">
    <property type="nucleotide sequence ID" value="NZ_NGKU01000001.1"/>
</dbReference>
<gene>
    <name evidence="2" type="ORF">A5886_000446</name>
</gene>
<evidence type="ECO:0000259" key="1">
    <source>
        <dbReference type="Pfam" id="PF13556"/>
    </source>
</evidence>
<dbReference type="PANTHER" id="PTHR33744">
    <property type="entry name" value="CARBOHYDRATE DIACID REGULATOR"/>
    <property type="match status" value="1"/>
</dbReference>
<dbReference type="Pfam" id="PF13556">
    <property type="entry name" value="HTH_30"/>
    <property type="match status" value="1"/>
</dbReference>
<protein>
    <recommendedName>
        <fullName evidence="1">PucR C-terminal helix-turn-helix domain-containing protein</fullName>
    </recommendedName>
</protein>
<dbReference type="STRING" id="1834191.A5886_000446"/>
<dbReference type="SUPFAM" id="SSF46689">
    <property type="entry name" value="Homeodomain-like"/>
    <property type="match status" value="1"/>
</dbReference>